<evidence type="ECO:0008006" key="5">
    <source>
        <dbReference type="Google" id="ProtNLM"/>
    </source>
</evidence>
<accession>A0A095YBZ9</accession>
<keyword evidence="2" id="KW-0472">Membrane</keyword>
<evidence type="ECO:0000256" key="1">
    <source>
        <dbReference type="SAM" id="MobiDB-lite"/>
    </source>
</evidence>
<proteinExistence type="predicted"/>
<gene>
    <name evidence="3" type="ORF">HMPREF2128_08755</name>
</gene>
<name>A0A095YBZ9_9MICC</name>
<feature type="compositionally biased region" description="Basic and acidic residues" evidence="1">
    <location>
        <begin position="82"/>
        <end position="112"/>
    </location>
</feature>
<feature type="region of interest" description="Disordered" evidence="1">
    <location>
        <begin position="53"/>
        <end position="121"/>
    </location>
</feature>
<evidence type="ECO:0000256" key="2">
    <source>
        <dbReference type="SAM" id="Phobius"/>
    </source>
</evidence>
<evidence type="ECO:0000313" key="3">
    <source>
        <dbReference type="EMBL" id="KGF19753.1"/>
    </source>
</evidence>
<protein>
    <recommendedName>
        <fullName evidence="5">Intracellular proteinase inhibitor BsuPI domain-containing protein</fullName>
    </recommendedName>
</protein>
<reference evidence="3 4" key="1">
    <citation type="submission" date="2014-07" db="EMBL/GenBank/DDBJ databases">
        <authorList>
            <person name="McCorrison J."/>
            <person name="Sanka R."/>
            <person name="Torralba M."/>
            <person name="Gillis M."/>
            <person name="Haft D.H."/>
            <person name="Methe B."/>
            <person name="Sutton G."/>
            <person name="Nelson K.E."/>
        </authorList>
    </citation>
    <scope>NUCLEOTIDE SEQUENCE [LARGE SCALE GENOMIC DNA]</scope>
    <source>
        <strain evidence="3 4">DNF00011</strain>
    </source>
</reference>
<sequence>MATENQKPSAATYRRRRIVALIILLILLTLITLGIVSVVKWVSGVFGGGKTQAQEQSQEQSQQQQAAEGSKQSGEENSSTGDAKDKNTGDAEDNKSTGDAKDEKEGEGRPSPRPDGSQECADGDIKVSAATDKKSYGAGENPVLILKIKNTGDVPCTMNVGTSQQEFVVTSGSDRIYSTRDCQKDAEDIKLKLEKGKEENARFTWNRVRSLPECQPISAKPLPGTYKLKVSLGSNESEPAAFLLK</sequence>
<dbReference type="RefSeq" id="WP_035757288.1">
    <property type="nucleotide sequence ID" value="NZ_JRNH01000026.1"/>
</dbReference>
<comment type="caution">
    <text evidence="3">The sequence shown here is derived from an EMBL/GenBank/DDBJ whole genome shotgun (WGS) entry which is preliminary data.</text>
</comment>
<feature type="compositionally biased region" description="Low complexity" evidence="1">
    <location>
        <begin position="53"/>
        <end position="72"/>
    </location>
</feature>
<keyword evidence="2" id="KW-0812">Transmembrane</keyword>
<feature type="transmembrane region" description="Helical" evidence="2">
    <location>
        <begin position="21"/>
        <end position="42"/>
    </location>
</feature>
<dbReference type="EMBL" id="JRNH01000026">
    <property type="protein sequence ID" value="KGF19753.1"/>
    <property type="molecule type" value="Genomic_DNA"/>
</dbReference>
<evidence type="ECO:0000313" key="4">
    <source>
        <dbReference type="Proteomes" id="UP000053528"/>
    </source>
</evidence>
<organism evidence="3 4">
    <name type="scientific">Pseudoglutamicibacter albus DNF00011</name>
    <dbReference type="NCBI Taxonomy" id="1401063"/>
    <lineage>
        <taxon>Bacteria</taxon>
        <taxon>Bacillati</taxon>
        <taxon>Actinomycetota</taxon>
        <taxon>Actinomycetes</taxon>
        <taxon>Micrococcales</taxon>
        <taxon>Micrococcaceae</taxon>
        <taxon>Pseudoglutamicibacter</taxon>
    </lineage>
</organism>
<dbReference type="Proteomes" id="UP000053528">
    <property type="component" value="Unassembled WGS sequence"/>
</dbReference>
<keyword evidence="2" id="KW-1133">Transmembrane helix</keyword>
<dbReference type="AlphaFoldDB" id="A0A095YBZ9"/>